<feature type="transmembrane region" description="Helical" evidence="10">
    <location>
        <begin position="234"/>
        <end position="252"/>
    </location>
</feature>
<sequence>MTCPASDAASPVRPSRSPEQRDSRRFWSDALAWRGAVTPVVLPRVLGFGLYGLAVGLAHEALGWQGLEAGPVHFTGGFLALLLVLRTNAGYERWWEARKLWGGIVNQSRNLAVAGLAYGPADEVWRQRFVRWSAAFPAVARRSLRGERELPDVAALLQSPEEAARLARAGHMPSAVSLRLGALLREALERGAMPSMAFYSAEYERARLIDHVGGCERILKTPMPRVHTIKLRRFLVLYLLVLPPAVAGQLWWTPALVTILVAYPLLAIDQIAVELENPFSKRNLSHLPLEDICSTVEANLLDLLGPEGGRPEAPSPPAAGGPLTGGHALP</sequence>
<evidence type="ECO:0000313" key="11">
    <source>
        <dbReference type="EMBL" id="AUX22879.1"/>
    </source>
</evidence>
<comment type="subcellular location">
    <subcellularLocation>
        <location evidence="1">Cell membrane</location>
        <topology evidence="1">Multi-pass membrane protein</topology>
    </subcellularLocation>
</comment>
<evidence type="ECO:0000256" key="10">
    <source>
        <dbReference type="SAM" id="Phobius"/>
    </source>
</evidence>
<evidence type="ECO:0000256" key="2">
    <source>
        <dbReference type="ARBA" id="ARBA00022448"/>
    </source>
</evidence>
<dbReference type="OrthoDB" id="445589at2"/>
<evidence type="ECO:0008006" key="13">
    <source>
        <dbReference type="Google" id="ProtNLM"/>
    </source>
</evidence>
<gene>
    <name evidence="11" type="ORF">SOCEGT47_033950</name>
</gene>
<evidence type="ECO:0000256" key="8">
    <source>
        <dbReference type="ARBA" id="ARBA00034708"/>
    </source>
</evidence>
<evidence type="ECO:0000256" key="6">
    <source>
        <dbReference type="ARBA" id="ARBA00023065"/>
    </source>
</evidence>
<evidence type="ECO:0000256" key="3">
    <source>
        <dbReference type="ARBA" id="ARBA00022475"/>
    </source>
</evidence>
<dbReference type="Pfam" id="PF25539">
    <property type="entry name" value="Bestrophin_2"/>
    <property type="match status" value="1"/>
</dbReference>
<evidence type="ECO:0000256" key="9">
    <source>
        <dbReference type="SAM" id="MobiDB-lite"/>
    </source>
</evidence>
<feature type="region of interest" description="Disordered" evidence="9">
    <location>
        <begin position="1"/>
        <end position="21"/>
    </location>
</feature>
<dbReference type="InterPro" id="IPR044669">
    <property type="entry name" value="YneE/VCCN1/2-like"/>
</dbReference>
<keyword evidence="2" id="KW-0813">Transport</keyword>
<evidence type="ECO:0000256" key="7">
    <source>
        <dbReference type="ARBA" id="ARBA00023136"/>
    </source>
</evidence>
<name>A0A4P2Q102_SORCE</name>
<evidence type="ECO:0000313" key="12">
    <source>
        <dbReference type="Proteomes" id="UP000295781"/>
    </source>
</evidence>
<keyword evidence="7 10" id="KW-0472">Membrane</keyword>
<reference evidence="11 12" key="1">
    <citation type="submission" date="2015-09" db="EMBL/GenBank/DDBJ databases">
        <title>Sorangium comparison.</title>
        <authorList>
            <person name="Zaburannyi N."/>
            <person name="Bunk B."/>
            <person name="Overmann J."/>
            <person name="Mueller R."/>
        </authorList>
    </citation>
    <scope>NUCLEOTIDE SEQUENCE [LARGE SCALE GENOMIC DNA]</scope>
    <source>
        <strain evidence="11 12">So ceGT47</strain>
    </source>
</reference>
<evidence type="ECO:0000256" key="1">
    <source>
        <dbReference type="ARBA" id="ARBA00004651"/>
    </source>
</evidence>
<feature type="region of interest" description="Disordered" evidence="9">
    <location>
        <begin position="305"/>
        <end position="330"/>
    </location>
</feature>
<keyword evidence="3" id="KW-1003">Cell membrane</keyword>
<dbReference type="PANTHER" id="PTHR33281:SF19">
    <property type="entry name" value="VOLTAGE-DEPENDENT ANION CHANNEL-FORMING PROTEIN YNEE"/>
    <property type="match status" value="1"/>
</dbReference>
<dbReference type="PANTHER" id="PTHR33281">
    <property type="entry name" value="UPF0187 PROTEIN YNEE"/>
    <property type="match status" value="1"/>
</dbReference>
<keyword evidence="5 10" id="KW-1133">Transmembrane helix</keyword>
<comment type="similarity">
    <text evidence="8">Belongs to the anion channel-forming bestrophin (TC 1.A.46) family.</text>
</comment>
<evidence type="ECO:0000256" key="4">
    <source>
        <dbReference type="ARBA" id="ARBA00022692"/>
    </source>
</evidence>
<protein>
    <recommendedName>
        <fullName evidence="13">Bestrophin</fullName>
    </recommendedName>
</protein>
<feature type="transmembrane region" description="Helical" evidence="10">
    <location>
        <begin position="31"/>
        <end position="51"/>
    </location>
</feature>
<keyword evidence="4 10" id="KW-0812">Transmembrane</keyword>
<dbReference type="GO" id="GO:0005886">
    <property type="term" value="C:plasma membrane"/>
    <property type="evidence" value="ECO:0007669"/>
    <property type="project" value="UniProtKB-SubCell"/>
</dbReference>
<keyword evidence="6" id="KW-0406">Ion transport</keyword>
<dbReference type="GO" id="GO:0005254">
    <property type="term" value="F:chloride channel activity"/>
    <property type="evidence" value="ECO:0007669"/>
    <property type="project" value="InterPro"/>
</dbReference>
<evidence type="ECO:0000256" key="5">
    <source>
        <dbReference type="ARBA" id="ARBA00022989"/>
    </source>
</evidence>
<dbReference type="RefSeq" id="WP_129347969.1">
    <property type="nucleotide sequence ID" value="NZ_CP012670.1"/>
</dbReference>
<accession>A0A4P2Q102</accession>
<dbReference type="EMBL" id="CP012670">
    <property type="protein sequence ID" value="AUX22879.1"/>
    <property type="molecule type" value="Genomic_DNA"/>
</dbReference>
<dbReference type="Proteomes" id="UP000295781">
    <property type="component" value="Chromosome"/>
</dbReference>
<dbReference type="AlphaFoldDB" id="A0A4P2Q102"/>
<feature type="transmembrane region" description="Helical" evidence="10">
    <location>
        <begin position="71"/>
        <end position="89"/>
    </location>
</feature>
<feature type="compositionally biased region" description="Low complexity" evidence="9">
    <location>
        <begin position="320"/>
        <end position="330"/>
    </location>
</feature>
<organism evidence="11 12">
    <name type="scientific">Sorangium cellulosum</name>
    <name type="common">Polyangium cellulosum</name>
    <dbReference type="NCBI Taxonomy" id="56"/>
    <lineage>
        <taxon>Bacteria</taxon>
        <taxon>Pseudomonadati</taxon>
        <taxon>Myxococcota</taxon>
        <taxon>Polyangia</taxon>
        <taxon>Polyangiales</taxon>
        <taxon>Polyangiaceae</taxon>
        <taxon>Sorangium</taxon>
    </lineage>
</organism>
<proteinExistence type="inferred from homology"/>